<name>A0A917ZGY5_9GAMM</name>
<dbReference type="Pfam" id="PF11907">
    <property type="entry name" value="DUF3427"/>
    <property type="match status" value="1"/>
</dbReference>
<dbReference type="Gene3D" id="2.10.109.10">
    <property type="entry name" value="Umud Fragment, subunit A"/>
    <property type="match status" value="1"/>
</dbReference>
<dbReference type="Proteomes" id="UP000599578">
    <property type="component" value="Unassembled WGS sequence"/>
</dbReference>
<dbReference type="Pfam" id="PF04851">
    <property type="entry name" value="ResIII"/>
    <property type="match status" value="1"/>
</dbReference>
<dbReference type="SUPFAM" id="SSF56024">
    <property type="entry name" value="Phospholipase D/nuclease"/>
    <property type="match status" value="1"/>
</dbReference>
<comment type="caution">
    <text evidence="4">The sequence shown here is derived from an EMBL/GenBank/DDBJ whole genome shotgun (WGS) entry which is preliminary data.</text>
</comment>
<dbReference type="InterPro" id="IPR015927">
    <property type="entry name" value="Peptidase_S24_S26A/B/C"/>
</dbReference>
<dbReference type="PROSITE" id="PS51194">
    <property type="entry name" value="HELICASE_CTER"/>
    <property type="match status" value="1"/>
</dbReference>
<dbReference type="RefSeq" id="WP_188860656.1">
    <property type="nucleotide sequence ID" value="NZ_BMLT01000005.1"/>
</dbReference>
<dbReference type="SMART" id="SM00487">
    <property type="entry name" value="DEXDc"/>
    <property type="match status" value="1"/>
</dbReference>
<evidence type="ECO:0000313" key="5">
    <source>
        <dbReference type="Proteomes" id="UP000599578"/>
    </source>
</evidence>
<dbReference type="InterPro" id="IPR006935">
    <property type="entry name" value="Helicase/UvrB_N"/>
</dbReference>
<dbReference type="InterPro" id="IPR014001">
    <property type="entry name" value="Helicase_ATP-bd"/>
</dbReference>
<dbReference type="SMART" id="SM00490">
    <property type="entry name" value="HELICc"/>
    <property type="match status" value="1"/>
</dbReference>
<dbReference type="GO" id="GO:0005829">
    <property type="term" value="C:cytosol"/>
    <property type="evidence" value="ECO:0007669"/>
    <property type="project" value="TreeGrafter"/>
</dbReference>
<dbReference type="CDD" id="cd18799">
    <property type="entry name" value="SF2_C_EcoAI-like"/>
    <property type="match status" value="1"/>
</dbReference>
<sequence>MSNARLLTGGTDRPLLAALRHAIAHATEIEIAVSFIKVSGLDLIFDDLEVALLSDRDIRLTILTSDYLDVTDPRALRQLMLLAERGADIRVFEAGKGDSFHLKAYIFVRSQEGDLVSADAFIGSSNISRIALTDGLEWNYHIDFPNDADRHAAMRIDEIRDRFRQLLQLPQVSSLSYDWIEKYEVRYRATRKVTPFPRVAPGSDEPEPPIPAPREHQQSALEALEQLRQRDARRGLVVLATGMGKTYLAAFDFKAFGARRGLFVAHREEILLQAEQSFLAVLPKLRIGRYTGKQKDTEFDVLFASVQTLGRDRHLNRFQPDYFDYTVVDEFHHAAAAGYQRLLEYFRPRFLLGLTATPERSDRSEIVQLCDHNLVFRLDLFDGISSGHLCPFHYFGIYDAEVDYEHIPWRNGRFDPEKLSNKLATLGRARHAQQEWRKRAGSRTLAFCASRNHADFMAEQFRKAGIAALSVHAESEATRSEALEKLASGAIEVLFSVDLFNEGVDVPSIDTVMMLRPTESKILFLQQLGRGLRTDAGKSHLVVLDFVGNHHSFLNRPELLLGPLLGHTPNRRELIKAVEESASLLPDGCFVNYDLQFVDFLKSMAANNLTEDYFKLRDNLQRRPTLTEMWRSGSSLLKLRQQYGSWWEFLDELGETTPDEAGAIELYGQWFRDLTTTKVNKSYKLVLLKTLLERNAIQSQVAVQQLGEWSYDWFSEKEDWQADLPDSMRPLANVTEAKWRSQWRDMPIKYWCTPEASGISWFGLDGMNFSFQQSIAVDIAETFTRMTQEILDWRFAQYAADRLPQLSLVDVTAIADNHEASAEEAQLPFFPNIRIACGHFKTGSADAEELVSMPTGFGALSQDRHFIARASGNSMNGGRNPIQDGDYLLLEQITSSSAGSITGDIVAIERQDAGGDNQYLLRKVLKDDRGQYILRANNPEYADLQASEEMATFARFKGIVDPRELFVGRSFMREEIPPLFGVEFNPGNWQSGHVVLAEQGVHVLLVTLNKQGKSQDHRYHDYFIDPHHFHWQSQNSTTPESKRGRELIHHEQLGLQVHLFVRDHKLLNGKAAPFRYYGPVRYVRHSGSAPMSIEWELR</sequence>
<dbReference type="GO" id="GO:0005524">
    <property type="term" value="F:ATP binding"/>
    <property type="evidence" value="ECO:0007669"/>
    <property type="project" value="InterPro"/>
</dbReference>
<dbReference type="PANTHER" id="PTHR47396">
    <property type="entry name" value="TYPE I RESTRICTION ENZYME ECOKI R PROTEIN"/>
    <property type="match status" value="1"/>
</dbReference>
<dbReference type="SUPFAM" id="SSF51306">
    <property type="entry name" value="LexA/Signal peptidase"/>
    <property type="match status" value="1"/>
</dbReference>
<gene>
    <name evidence="4" type="ORF">GCM10011348_22090</name>
</gene>
<dbReference type="PANTHER" id="PTHR47396:SF1">
    <property type="entry name" value="ATP-DEPENDENT HELICASE IRC3-RELATED"/>
    <property type="match status" value="1"/>
</dbReference>
<evidence type="ECO:0000259" key="2">
    <source>
        <dbReference type="PROSITE" id="PS51192"/>
    </source>
</evidence>
<dbReference type="InterPro" id="IPR036286">
    <property type="entry name" value="LexA/Signal_pep-like_sf"/>
</dbReference>
<dbReference type="Gene3D" id="3.40.50.300">
    <property type="entry name" value="P-loop containing nucleotide triphosphate hydrolases"/>
    <property type="match status" value="2"/>
</dbReference>
<keyword evidence="4" id="KW-0547">Nucleotide-binding</keyword>
<dbReference type="InterPro" id="IPR050742">
    <property type="entry name" value="Helicase_Restrict-Modif_Enz"/>
</dbReference>
<dbReference type="GO" id="GO:0016787">
    <property type="term" value="F:hydrolase activity"/>
    <property type="evidence" value="ECO:0007669"/>
    <property type="project" value="InterPro"/>
</dbReference>
<proteinExistence type="predicted"/>
<keyword evidence="5" id="KW-1185">Reference proteome</keyword>
<dbReference type="CDD" id="cd18032">
    <property type="entry name" value="DEXHc_RE_I_III_res"/>
    <property type="match status" value="1"/>
</dbReference>
<dbReference type="GO" id="GO:0003677">
    <property type="term" value="F:DNA binding"/>
    <property type="evidence" value="ECO:0007669"/>
    <property type="project" value="InterPro"/>
</dbReference>
<dbReference type="AlphaFoldDB" id="A0A917ZGY5"/>
<keyword evidence="4" id="KW-0347">Helicase</keyword>
<protein>
    <submittedName>
        <fullName evidence="4">DEAD/DEAH box helicase</fullName>
    </submittedName>
</protein>
<accession>A0A917ZGY5</accession>
<dbReference type="GO" id="GO:0004386">
    <property type="term" value="F:helicase activity"/>
    <property type="evidence" value="ECO:0007669"/>
    <property type="project" value="UniProtKB-KW"/>
</dbReference>
<feature type="domain" description="Helicase C-terminal" evidence="3">
    <location>
        <begin position="418"/>
        <end position="575"/>
    </location>
</feature>
<dbReference type="EMBL" id="BMLT01000005">
    <property type="protein sequence ID" value="GGO81934.1"/>
    <property type="molecule type" value="Genomic_DNA"/>
</dbReference>
<keyword evidence="4" id="KW-0378">Hydrolase</keyword>
<dbReference type="CDD" id="cd06462">
    <property type="entry name" value="Peptidase_S24_S26"/>
    <property type="match status" value="1"/>
</dbReference>
<evidence type="ECO:0000259" key="3">
    <source>
        <dbReference type="PROSITE" id="PS51194"/>
    </source>
</evidence>
<dbReference type="Pfam" id="PF00717">
    <property type="entry name" value="Peptidase_S24"/>
    <property type="match status" value="1"/>
</dbReference>
<dbReference type="InterPro" id="IPR027417">
    <property type="entry name" value="P-loop_NTPase"/>
</dbReference>
<evidence type="ECO:0000313" key="4">
    <source>
        <dbReference type="EMBL" id="GGO81934.1"/>
    </source>
</evidence>
<feature type="domain" description="Helicase ATP-binding" evidence="2">
    <location>
        <begin position="226"/>
        <end position="376"/>
    </location>
</feature>
<dbReference type="InterPro" id="IPR021835">
    <property type="entry name" value="DUF3427"/>
</dbReference>
<keyword evidence="4" id="KW-0067">ATP-binding</keyword>
<evidence type="ECO:0000256" key="1">
    <source>
        <dbReference type="SAM" id="MobiDB-lite"/>
    </source>
</evidence>
<dbReference type="InterPro" id="IPR001650">
    <property type="entry name" value="Helicase_C-like"/>
</dbReference>
<reference evidence="4 5" key="1">
    <citation type="journal article" date="2014" name="Int. J. Syst. Evol. Microbiol.">
        <title>Complete genome sequence of Corynebacterium casei LMG S-19264T (=DSM 44701T), isolated from a smear-ripened cheese.</title>
        <authorList>
            <consortium name="US DOE Joint Genome Institute (JGI-PGF)"/>
            <person name="Walter F."/>
            <person name="Albersmeier A."/>
            <person name="Kalinowski J."/>
            <person name="Ruckert C."/>
        </authorList>
    </citation>
    <scope>NUCLEOTIDE SEQUENCE [LARGE SCALE GENOMIC DNA]</scope>
    <source>
        <strain evidence="4 5">CGMCC 1.7286</strain>
    </source>
</reference>
<organism evidence="4 5">
    <name type="scientific">Marinobacterium nitratireducens</name>
    <dbReference type="NCBI Taxonomy" id="518897"/>
    <lineage>
        <taxon>Bacteria</taxon>
        <taxon>Pseudomonadati</taxon>
        <taxon>Pseudomonadota</taxon>
        <taxon>Gammaproteobacteria</taxon>
        <taxon>Oceanospirillales</taxon>
        <taxon>Oceanospirillaceae</taxon>
        <taxon>Marinobacterium</taxon>
    </lineage>
</organism>
<dbReference type="PROSITE" id="PS51192">
    <property type="entry name" value="HELICASE_ATP_BIND_1"/>
    <property type="match status" value="1"/>
</dbReference>
<feature type="region of interest" description="Disordered" evidence="1">
    <location>
        <begin position="196"/>
        <end position="216"/>
    </location>
</feature>
<dbReference type="SUPFAM" id="SSF52540">
    <property type="entry name" value="P-loop containing nucleoside triphosphate hydrolases"/>
    <property type="match status" value="1"/>
</dbReference>
<dbReference type="Pfam" id="PF00271">
    <property type="entry name" value="Helicase_C"/>
    <property type="match status" value="1"/>
</dbReference>
<dbReference type="Gene3D" id="3.30.870.10">
    <property type="entry name" value="Endonuclease Chain A"/>
    <property type="match status" value="1"/>
</dbReference>